<evidence type="ECO:0000313" key="5">
    <source>
        <dbReference type="EMBL" id="CAG8607686.1"/>
    </source>
</evidence>
<sequence length="146" mass="16642">MALNREFGDVGRAFRGIRDIDQIVRDFFKSSRGQQTDADINWLPDIDVRDTGREYDVTVDLPGVSKDKLSVDVCGDSLVISGERPRDEQENQRVIYHERPKGRFMRTIPLPTGVQTDKVDAKLEQGILQVKIPRSEESASKRIEIQ</sequence>
<evidence type="ECO:0000256" key="3">
    <source>
        <dbReference type="RuleBase" id="RU003616"/>
    </source>
</evidence>
<reference evidence="5" key="1">
    <citation type="submission" date="2021-06" db="EMBL/GenBank/DDBJ databases">
        <authorList>
            <person name="Kallberg Y."/>
            <person name="Tangrot J."/>
            <person name="Rosling A."/>
        </authorList>
    </citation>
    <scope>NUCLEOTIDE SEQUENCE</scope>
    <source>
        <strain evidence="5">FL130A</strain>
    </source>
</reference>
<organism evidence="5 6">
    <name type="scientific">Ambispora leptoticha</name>
    <dbReference type="NCBI Taxonomy" id="144679"/>
    <lineage>
        <taxon>Eukaryota</taxon>
        <taxon>Fungi</taxon>
        <taxon>Fungi incertae sedis</taxon>
        <taxon>Mucoromycota</taxon>
        <taxon>Glomeromycotina</taxon>
        <taxon>Glomeromycetes</taxon>
        <taxon>Archaeosporales</taxon>
        <taxon>Ambisporaceae</taxon>
        <taxon>Ambispora</taxon>
    </lineage>
</organism>
<keyword evidence="1" id="KW-0346">Stress response</keyword>
<feature type="domain" description="SHSP" evidence="4">
    <location>
        <begin position="37"/>
        <end position="146"/>
    </location>
</feature>
<evidence type="ECO:0000313" key="6">
    <source>
        <dbReference type="Proteomes" id="UP000789508"/>
    </source>
</evidence>
<dbReference type="Pfam" id="PF00011">
    <property type="entry name" value="HSP20"/>
    <property type="match status" value="1"/>
</dbReference>
<dbReference type="InterPro" id="IPR031107">
    <property type="entry name" value="Small_HSP"/>
</dbReference>
<comment type="caution">
    <text evidence="5">The sequence shown here is derived from an EMBL/GenBank/DDBJ whole genome shotgun (WGS) entry which is preliminary data.</text>
</comment>
<dbReference type="PANTHER" id="PTHR11527">
    <property type="entry name" value="HEAT-SHOCK PROTEIN 20 FAMILY MEMBER"/>
    <property type="match status" value="1"/>
</dbReference>
<gene>
    <name evidence="5" type="ORF">ALEPTO_LOCUS8424</name>
</gene>
<evidence type="ECO:0000259" key="4">
    <source>
        <dbReference type="PROSITE" id="PS01031"/>
    </source>
</evidence>
<dbReference type="PROSITE" id="PS01031">
    <property type="entry name" value="SHSP"/>
    <property type="match status" value="1"/>
</dbReference>
<name>A0A9N9CPN7_9GLOM</name>
<dbReference type="InterPro" id="IPR002068">
    <property type="entry name" value="A-crystallin/Hsp20_dom"/>
</dbReference>
<dbReference type="Proteomes" id="UP000789508">
    <property type="component" value="Unassembled WGS sequence"/>
</dbReference>
<evidence type="ECO:0000256" key="2">
    <source>
        <dbReference type="PROSITE-ProRule" id="PRU00285"/>
    </source>
</evidence>
<dbReference type="InterPro" id="IPR008978">
    <property type="entry name" value="HSP20-like_chaperone"/>
</dbReference>
<dbReference type="AlphaFoldDB" id="A0A9N9CPN7"/>
<dbReference type="EMBL" id="CAJVPS010004775">
    <property type="protein sequence ID" value="CAG8607686.1"/>
    <property type="molecule type" value="Genomic_DNA"/>
</dbReference>
<dbReference type="Gene3D" id="2.60.40.790">
    <property type="match status" value="1"/>
</dbReference>
<keyword evidence="6" id="KW-1185">Reference proteome</keyword>
<dbReference type="CDD" id="cd06464">
    <property type="entry name" value="ACD_sHsps-like"/>
    <property type="match status" value="1"/>
</dbReference>
<dbReference type="SUPFAM" id="SSF49764">
    <property type="entry name" value="HSP20-like chaperones"/>
    <property type="match status" value="1"/>
</dbReference>
<comment type="similarity">
    <text evidence="2 3">Belongs to the small heat shock protein (HSP20) family.</text>
</comment>
<accession>A0A9N9CPN7</accession>
<evidence type="ECO:0000256" key="1">
    <source>
        <dbReference type="ARBA" id="ARBA00023016"/>
    </source>
</evidence>
<proteinExistence type="inferred from homology"/>
<dbReference type="OrthoDB" id="1431247at2759"/>
<protein>
    <submittedName>
        <fullName evidence="5">5641_t:CDS:1</fullName>
    </submittedName>
</protein>